<dbReference type="EMBL" id="JALLPJ020000820">
    <property type="protein sequence ID" value="KAL3782144.1"/>
    <property type="molecule type" value="Genomic_DNA"/>
</dbReference>
<comment type="caution">
    <text evidence="9">The sequence shown here is derived from an EMBL/GenBank/DDBJ whole genome shotgun (WGS) entry which is preliminary data.</text>
</comment>
<feature type="compositionally biased region" description="Acidic residues" evidence="7">
    <location>
        <begin position="582"/>
        <end position="593"/>
    </location>
</feature>
<evidence type="ECO:0000256" key="5">
    <source>
        <dbReference type="ARBA" id="ARBA00044345"/>
    </source>
</evidence>
<comment type="subcellular location">
    <subcellularLocation>
        <location evidence="1">Cytoplasm</location>
        <location evidence="1">Cytosol</location>
    </subcellularLocation>
</comment>
<evidence type="ECO:0000256" key="7">
    <source>
        <dbReference type="SAM" id="MobiDB-lite"/>
    </source>
</evidence>
<dbReference type="PANTHER" id="PTHR45887:SF1">
    <property type="entry name" value="TRANSLATION INITIATION FACTOR EIF-2B SUBUNIT EPSILON"/>
    <property type="match status" value="1"/>
</dbReference>
<proteinExistence type="inferred from homology"/>
<protein>
    <recommendedName>
        <fullName evidence="4">Translation initiation factor eIF2B subunit epsilon</fullName>
    </recommendedName>
    <alternativeName>
        <fullName evidence="5">eIF2B GDP-GTP exchange factor subunit epsilon</fullName>
    </alternativeName>
</protein>
<dbReference type="InterPro" id="IPR051956">
    <property type="entry name" value="eIF2B_epsilon"/>
</dbReference>
<evidence type="ECO:0000256" key="2">
    <source>
        <dbReference type="ARBA" id="ARBA00007878"/>
    </source>
</evidence>
<feature type="compositionally biased region" description="Polar residues" evidence="7">
    <location>
        <begin position="107"/>
        <end position="121"/>
    </location>
</feature>
<dbReference type="InterPro" id="IPR016024">
    <property type="entry name" value="ARM-type_fold"/>
</dbReference>
<dbReference type="Gene3D" id="1.25.40.180">
    <property type="match status" value="1"/>
</dbReference>
<dbReference type="CDD" id="cd11558">
    <property type="entry name" value="W2_eIF2B_epsilon"/>
    <property type="match status" value="1"/>
</dbReference>
<feature type="domain" description="W2" evidence="8">
    <location>
        <begin position="657"/>
        <end position="854"/>
    </location>
</feature>
<accession>A0ABD3P3L6</accession>
<dbReference type="SUPFAM" id="SSF53448">
    <property type="entry name" value="Nucleotide-diphospho-sugar transferases"/>
    <property type="match status" value="1"/>
</dbReference>
<dbReference type="InterPro" id="IPR056764">
    <property type="entry name" value="LbH_EIF2B3/5"/>
</dbReference>
<feature type="region of interest" description="Disordered" evidence="7">
    <location>
        <begin position="512"/>
        <end position="594"/>
    </location>
</feature>
<feature type="compositionally biased region" description="Acidic residues" evidence="7">
    <location>
        <begin position="513"/>
        <end position="539"/>
    </location>
</feature>
<evidence type="ECO:0000313" key="10">
    <source>
        <dbReference type="Proteomes" id="UP001530400"/>
    </source>
</evidence>
<dbReference type="Proteomes" id="UP001530400">
    <property type="component" value="Unassembled WGS sequence"/>
</dbReference>
<evidence type="ECO:0000256" key="3">
    <source>
        <dbReference type="ARBA" id="ARBA00022490"/>
    </source>
</evidence>
<comment type="subunit">
    <text evidence="6">Component of the translation initiation factor 2B (eIF2B) complex which is a heterodecamer of two sets of five different subunits: alpha, beta, gamma, delta and epsilon. Subunits alpha, beta and delta comprise a regulatory subcomplex and subunits epsilon and gamma comprise a catalytic subcomplex. Within the complex, the hexameric regulatory complex resides at the center, with the two heterodimeric catalytic subcomplexes bound on opposite sides.</text>
</comment>
<dbReference type="AlphaFoldDB" id="A0ABD3P3L6"/>
<evidence type="ECO:0000259" key="8">
    <source>
        <dbReference type="PROSITE" id="PS51363"/>
    </source>
</evidence>
<organism evidence="9 10">
    <name type="scientific">Cyclotella atomus</name>
    <dbReference type="NCBI Taxonomy" id="382360"/>
    <lineage>
        <taxon>Eukaryota</taxon>
        <taxon>Sar</taxon>
        <taxon>Stramenopiles</taxon>
        <taxon>Ochrophyta</taxon>
        <taxon>Bacillariophyta</taxon>
        <taxon>Coscinodiscophyceae</taxon>
        <taxon>Thalassiosirophycidae</taxon>
        <taxon>Stephanodiscales</taxon>
        <taxon>Stephanodiscaceae</taxon>
        <taxon>Cyclotella</taxon>
    </lineage>
</organism>
<dbReference type="Pfam" id="PF02020">
    <property type="entry name" value="W2"/>
    <property type="match status" value="1"/>
</dbReference>
<dbReference type="SUPFAM" id="SSF48371">
    <property type="entry name" value="ARM repeat"/>
    <property type="match status" value="1"/>
</dbReference>
<dbReference type="InterPro" id="IPR029044">
    <property type="entry name" value="Nucleotide-diphossugar_trans"/>
</dbReference>
<feature type="compositionally biased region" description="Acidic residues" evidence="7">
    <location>
        <begin position="638"/>
        <end position="648"/>
    </location>
</feature>
<dbReference type="Gene3D" id="2.160.10.10">
    <property type="entry name" value="Hexapeptide repeat proteins"/>
    <property type="match status" value="1"/>
</dbReference>
<name>A0ABD3P3L6_9STRA</name>
<feature type="region of interest" description="Disordered" evidence="7">
    <location>
        <begin position="627"/>
        <end position="648"/>
    </location>
</feature>
<feature type="region of interest" description="Disordered" evidence="7">
    <location>
        <begin position="97"/>
        <end position="121"/>
    </location>
</feature>
<evidence type="ECO:0000256" key="4">
    <source>
        <dbReference type="ARBA" id="ARBA00044144"/>
    </source>
</evidence>
<feature type="compositionally biased region" description="Low complexity" evidence="7">
    <location>
        <begin position="97"/>
        <end position="106"/>
    </location>
</feature>
<evidence type="ECO:0000256" key="1">
    <source>
        <dbReference type="ARBA" id="ARBA00004514"/>
    </source>
</evidence>
<dbReference type="Pfam" id="PF25084">
    <property type="entry name" value="LbH_EIF2B"/>
    <property type="match status" value="1"/>
</dbReference>
<evidence type="ECO:0000256" key="6">
    <source>
        <dbReference type="ARBA" id="ARBA00046432"/>
    </source>
</evidence>
<dbReference type="InterPro" id="IPR003307">
    <property type="entry name" value="W2_domain"/>
</dbReference>
<evidence type="ECO:0000313" key="9">
    <source>
        <dbReference type="EMBL" id="KAL3782144.1"/>
    </source>
</evidence>
<dbReference type="Gene3D" id="3.90.550.10">
    <property type="entry name" value="Spore Coat Polysaccharide Biosynthesis Protein SpsA, Chain A"/>
    <property type="match status" value="1"/>
</dbReference>
<keyword evidence="3" id="KW-0963">Cytoplasm</keyword>
<dbReference type="PANTHER" id="PTHR45887">
    <property type="entry name" value="TRANSLATION INITIATION FACTOR EIF-2B SUBUNIT EPSILON"/>
    <property type="match status" value="1"/>
</dbReference>
<dbReference type="InterPro" id="IPR044123">
    <property type="entry name" value="W2_eIF2B_epsilon"/>
</dbReference>
<reference evidence="9 10" key="1">
    <citation type="submission" date="2024-10" db="EMBL/GenBank/DDBJ databases">
        <title>Updated reference genomes for cyclostephanoid diatoms.</title>
        <authorList>
            <person name="Roberts W.R."/>
            <person name="Alverson A.J."/>
        </authorList>
    </citation>
    <scope>NUCLEOTIDE SEQUENCE [LARGE SCALE GENOMIC DNA]</scope>
    <source>
        <strain evidence="9 10">AJA010-31</strain>
    </source>
</reference>
<gene>
    <name evidence="9" type="ORF">ACHAWO_007504</name>
</gene>
<dbReference type="PROSITE" id="PS51363">
    <property type="entry name" value="W2"/>
    <property type="match status" value="1"/>
</dbReference>
<comment type="similarity">
    <text evidence="2">Belongs to the eIF-2B gamma/epsilon subunits family.</text>
</comment>
<feature type="compositionally biased region" description="Basic and acidic residues" evidence="7">
    <location>
        <begin position="540"/>
        <end position="552"/>
    </location>
</feature>
<sequence length="861" mass="95877">MGKQQTDDKHEQPLQAVLIAATFDNAWHPITLEAYDGSGSVDNGGKGKERPLVLCPLNNVPLLKHSIDFLQGAGVRELFLISTHGTEALEQFLNAHASSTTHSPTTDNNSNKHTFHRSNSTNTSHKISWSSKLTISLLKFTDCTNIGDALRELDRRNVIKSDPFILMQSDVITNVDLRTVLELHEARKKKDNSAIMTVLLSDVGGWGYNDDTDENPNSPYDIDNNGVFCPPLRGSTDDLFLALDTTRGMDEARILLWENHPSKSKAAIPTSFFVENSSNITLTRNLLDIGLDICSPDVLARFSDEFDYRELRSQFVANCVSEEEIGLQSRIFGYTLRRGEYAGRPLGDMRRYHTVCMDVLRRWCYPLVPDNYHNRGKEKGKVEGAVANYVCERHYVYHDDCKTDNLRSHVGRSTQLLGPLLVGPNNYIGEHCCLQRSTLGPNCKVMDHCSIVDCHLWGDVVIEEGAKLNGVIVCEGGIVKKGAVVERGCVIGKGCIVGESVTLMEFTRITLAQEEEEEDDFSGFDDSSSEEESSEEESDSDGKDVTEERAKSTELATAKGITNHDVVGPDGLGRVWTPSPPDEYDSDEEDDAEAAQAAAIELMKSQSIGFDMTLIYKKWKQLQMEDEDNFSEEGRGSDDEDDGMDVDDEWNNDDILDRKAATHLDEEGMEITGRQKGVDVVRELRDICLEHETSSPVENLRIELNSFKFSQNATYADCCKGAIMAVIDKILEEADNPSPGKLVASLKKKLEYWGPLFHSICMGAEEEKAIIHALEIMALGTGKGAAALGTEPAFRFVLQTLHDQEIVNEEAIFEWAGERKDEGIDTPLGKLFRQKPTQDFLEWLEQESDDDSGSEDDDDSD</sequence>
<keyword evidence="10" id="KW-1185">Reference proteome</keyword>